<dbReference type="Proteomes" id="UP000784286">
    <property type="component" value="Unassembled WGS sequence"/>
</dbReference>
<evidence type="ECO:0000313" key="2">
    <source>
        <dbReference type="EMBL" id="MBU3855583.1"/>
    </source>
</evidence>
<dbReference type="AlphaFoldDB" id="A0A948X512"/>
<accession>A0A948X512</accession>
<dbReference type="EMBL" id="JAHLFJ010000033">
    <property type="protein sequence ID" value="MBU3855583.1"/>
    <property type="molecule type" value="Genomic_DNA"/>
</dbReference>
<reference evidence="2" key="1">
    <citation type="journal article" date="2021" name="PeerJ">
        <title>Extensive microbial diversity within the chicken gut microbiome revealed by metagenomics and culture.</title>
        <authorList>
            <person name="Gilroy R."/>
            <person name="Ravi A."/>
            <person name="Getino M."/>
            <person name="Pursley I."/>
            <person name="Horton D.L."/>
            <person name="Alikhan N.F."/>
            <person name="Baker D."/>
            <person name="Gharbi K."/>
            <person name="Hall N."/>
            <person name="Watson M."/>
            <person name="Adriaenssens E.M."/>
            <person name="Foster-Nyarko E."/>
            <person name="Jarju S."/>
            <person name="Secka A."/>
            <person name="Antonio M."/>
            <person name="Oren A."/>
            <person name="Chaudhuri R.R."/>
            <person name="La Ragione R."/>
            <person name="Hildebrand F."/>
            <person name="Pallen M.J."/>
        </authorList>
    </citation>
    <scope>NUCLEOTIDE SEQUENCE</scope>
    <source>
        <strain evidence="2">8470</strain>
    </source>
</reference>
<organism evidence="2 3">
    <name type="scientific">Candidatus Phocaeicola excrementipullorum</name>
    <dbReference type="NCBI Taxonomy" id="2838731"/>
    <lineage>
        <taxon>Bacteria</taxon>
        <taxon>Pseudomonadati</taxon>
        <taxon>Bacteroidota</taxon>
        <taxon>Bacteroidia</taxon>
        <taxon>Bacteroidales</taxon>
        <taxon>Bacteroidaceae</taxon>
        <taxon>Phocaeicola</taxon>
    </lineage>
</organism>
<reference evidence="2" key="2">
    <citation type="submission" date="2021-04" db="EMBL/GenBank/DDBJ databases">
        <authorList>
            <person name="Gilroy R."/>
        </authorList>
    </citation>
    <scope>NUCLEOTIDE SEQUENCE</scope>
    <source>
        <strain evidence="2">8470</strain>
    </source>
</reference>
<evidence type="ECO:0000256" key="1">
    <source>
        <dbReference type="SAM" id="Phobius"/>
    </source>
</evidence>
<name>A0A948X512_9BACT</name>
<gene>
    <name evidence="2" type="ORF">H9928_03320</name>
</gene>
<proteinExistence type="predicted"/>
<keyword evidence="1" id="KW-0472">Membrane</keyword>
<feature type="transmembrane region" description="Helical" evidence="1">
    <location>
        <begin position="56"/>
        <end position="74"/>
    </location>
</feature>
<comment type="caution">
    <text evidence="2">The sequence shown here is derived from an EMBL/GenBank/DDBJ whole genome shotgun (WGS) entry which is preliminary data.</text>
</comment>
<keyword evidence="1" id="KW-0812">Transmembrane</keyword>
<keyword evidence="1" id="KW-1133">Transmembrane helix</keyword>
<protein>
    <submittedName>
        <fullName evidence="2">Uncharacterized protein</fullName>
    </submittedName>
</protein>
<evidence type="ECO:0000313" key="3">
    <source>
        <dbReference type="Proteomes" id="UP000784286"/>
    </source>
</evidence>
<sequence>MKRNDLELQKKYGKKNPFTVPEGYFDRFADELMAQLPEKEVAALPKIGMWDRVKPWVYMAAMFVGLMFTIRAFVGNTQSENDANILSDMPDEYIEAIVNQSLMDDYELYQYLTDAETGIYN</sequence>